<dbReference type="SUPFAM" id="SSF54211">
    <property type="entry name" value="Ribosomal protein S5 domain 2-like"/>
    <property type="match status" value="1"/>
</dbReference>
<dbReference type="PRINTS" id="PR00959">
    <property type="entry name" value="MEVGALKINASE"/>
</dbReference>
<dbReference type="InterPro" id="IPR006206">
    <property type="entry name" value="Mevalonate/galactokinase"/>
</dbReference>
<keyword evidence="4" id="KW-0418">Kinase</keyword>
<keyword evidence="2" id="KW-0808">Transferase</keyword>
<keyword evidence="3" id="KW-0547">Nucleotide-binding</keyword>
<dbReference type="GO" id="GO:0006012">
    <property type="term" value="P:galactose metabolic process"/>
    <property type="evidence" value="ECO:0007669"/>
    <property type="project" value="InterPro"/>
</dbReference>
<dbReference type="GO" id="GO:0005829">
    <property type="term" value="C:cytosol"/>
    <property type="evidence" value="ECO:0007669"/>
    <property type="project" value="TreeGrafter"/>
</dbReference>
<dbReference type="GO" id="GO:0004335">
    <property type="term" value="F:galactokinase activity"/>
    <property type="evidence" value="ECO:0007669"/>
    <property type="project" value="InterPro"/>
</dbReference>
<evidence type="ECO:0000313" key="11">
    <source>
        <dbReference type="EMBL" id="CAF3557262.1"/>
    </source>
</evidence>
<evidence type="ECO:0000256" key="1">
    <source>
        <dbReference type="ARBA" id="ARBA00006566"/>
    </source>
</evidence>
<evidence type="ECO:0000256" key="3">
    <source>
        <dbReference type="ARBA" id="ARBA00022741"/>
    </source>
</evidence>
<evidence type="ECO:0000313" key="9">
    <source>
        <dbReference type="EMBL" id="CAF0774792.1"/>
    </source>
</evidence>
<dbReference type="AlphaFoldDB" id="A0A813R0P4"/>
<dbReference type="Pfam" id="PF10509">
    <property type="entry name" value="GalKase_gal_bdg"/>
    <property type="match status" value="1"/>
</dbReference>
<feature type="domain" description="GHMP kinase C-terminal" evidence="7">
    <location>
        <begin position="367"/>
        <end position="442"/>
    </location>
</feature>
<dbReference type="Pfam" id="PF00288">
    <property type="entry name" value="GHMP_kinases_N"/>
    <property type="match status" value="1"/>
</dbReference>
<dbReference type="Gene3D" id="1.20.1440.340">
    <property type="match status" value="1"/>
</dbReference>
<evidence type="ECO:0000256" key="5">
    <source>
        <dbReference type="ARBA" id="ARBA00022840"/>
    </source>
</evidence>
<dbReference type="PRINTS" id="PR00473">
    <property type="entry name" value="GALCTOKINASE"/>
</dbReference>
<dbReference type="InterPro" id="IPR036554">
    <property type="entry name" value="GHMP_kinase_C_sf"/>
</dbReference>
<accession>A0A813R0P4</accession>
<dbReference type="InterPro" id="IPR020568">
    <property type="entry name" value="Ribosomal_Su5_D2-typ_SF"/>
</dbReference>
<dbReference type="EMBL" id="CAJOBA010001160">
    <property type="protein sequence ID" value="CAF3579748.1"/>
    <property type="molecule type" value="Genomic_DNA"/>
</dbReference>
<dbReference type="NCBIfam" id="TIGR00131">
    <property type="entry name" value="gal_kin"/>
    <property type="match status" value="1"/>
</dbReference>
<keyword evidence="5" id="KW-0067">ATP-binding</keyword>
<dbReference type="Proteomes" id="UP000663829">
    <property type="component" value="Unassembled WGS sequence"/>
</dbReference>
<gene>
    <name evidence="9" type="ORF">GPM918_LOCUS2131</name>
    <name evidence="10" type="ORF">OVA965_LOCUS4425</name>
    <name evidence="11" type="ORF">SRO942_LOCUS2131</name>
    <name evidence="12" type="ORF">TMI583_LOCUS4420</name>
</gene>
<dbReference type="PROSITE" id="PS00627">
    <property type="entry name" value="GHMP_KINASES_ATP"/>
    <property type="match status" value="1"/>
</dbReference>
<dbReference type="Gene3D" id="3.30.230.10">
    <property type="match status" value="1"/>
</dbReference>
<evidence type="ECO:0000259" key="6">
    <source>
        <dbReference type="Pfam" id="PF00288"/>
    </source>
</evidence>
<dbReference type="PANTHER" id="PTHR10457:SF7">
    <property type="entry name" value="GALACTOKINASE-RELATED"/>
    <property type="match status" value="1"/>
</dbReference>
<dbReference type="Pfam" id="PF08544">
    <property type="entry name" value="GHMP_kinases_C"/>
    <property type="match status" value="1"/>
</dbReference>
<comment type="similarity">
    <text evidence="1">Belongs to the GHMP kinase family. GalK subfamily.</text>
</comment>
<sequence length="470" mass="52538">MSENRYQSSDMYTITITDGIPQNSSEERYLQLMEKFQQLYGQHASYICRAPGRVNLIGEHIDYCGYSVFPMAIDQDIVALFSINHKDHEINLQNSDKSYSESKFNTEQFDIRKQFPLWDDYFKCGVQGIRDKYPNTKLKGMNILIDGTIPRSAGLSSSSALVVCASLTTAIANNITIEKNDLAELCAECEKYIGTQGGGMDQASSCLARTGSAMMISFNPLKVVHVLLPVGCAFVVTHSLTEINKAATDHFNTRVVECRIGTQILAQSKGLDWRKIRKPFELQEALKLSLSDMEKFAVQTFHLEPYTVDEICALLGVTVHDLIETSLGPNTKHVQQFELHKRLRHVFSEANRVLLFKQVCDSTVHDEQSLHTLGELMNQSHYSCSKLYECSSSELDELTAICRESGALGSRLTGAGWGGCAVSLVRQDKLDIFIKTVKEKFYDSNTQRANKGQQSIFATLPGCGVYVVKL</sequence>
<reference evidence="9" key="1">
    <citation type="submission" date="2021-02" db="EMBL/GenBank/DDBJ databases">
        <authorList>
            <person name="Nowell W R."/>
        </authorList>
    </citation>
    <scope>NUCLEOTIDE SEQUENCE</scope>
</reference>
<dbReference type="Proteomes" id="UP000682733">
    <property type="component" value="Unassembled WGS sequence"/>
</dbReference>
<dbReference type="PANTHER" id="PTHR10457">
    <property type="entry name" value="MEVALONATE KINASE/GALACTOKINASE"/>
    <property type="match status" value="1"/>
</dbReference>
<dbReference type="Gene3D" id="3.30.70.3170">
    <property type="match status" value="1"/>
</dbReference>
<dbReference type="SUPFAM" id="SSF55060">
    <property type="entry name" value="GHMP Kinase, C-terminal domain"/>
    <property type="match status" value="1"/>
</dbReference>
<dbReference type="PROSITE" id="PS00106">
    <property type="entry name" value="GALACTOKINASE"/>
    <property type="match status" value="1"/>
</dbReference>
<feature type="domain" description="Galactokinase N-terminal" evidence="8">
    <location>
        <begin position="34"/>
        <end position="82"/>
    </location>
</feature>
<dbReference type="GO" id="GO:0005524">
    <property type="term" value="F:ATP binding"/>
    <property type="evidence" value="ECO:0007669"/>
    <property type="project" value="UniProtKB-KW"/>
</dbReference>
<evidence type="ECO:0000256" key="2">
    <source>
        <dbReference type="ARBA" id="ARBA00022679"/>
    </source>
</evidence>
<evidence type="ECO:0000259" key="7">
    <source>
        <dbReference type="Pfam" id="PF08544"/>
    </source>
</evidence>
<dbReference type="EMBL" id="CAJNOQ010000226">
    <property type="protein sequence ID" value="CAF0774792.1"/>
    <property type="molecule type" value="Genomic_DNA"/>
</dbReference>
<proteinExistence type="inferred from homology"/>
<dbReference type="Proteomes" id="UP000677228">
    <property type="component" value="Unassembled WGS sequence"/>
</dbReference>
<evidence type="ECO:0000313" key="13">
    <source>
        <dbReference type="Proteomes" id="UP000663829"/>
    </source>
</evidence>
<dbReference type="OrthoDB" id="187738at2759"/>
<evidence type="ECO:0000313" key="10">
    <source>
        <dbReference type="EMBL" id="CAF0796725.1"/>
    </source>
</evidence>
<dbReference type="InterPro" id="IPR006203">
    <property type="entry name" value="GHMP_knse_ATP-bd_CS"/>
</dbReference>
<keyword evidence="13" id="KW-1185">Reference proteome</keyword>
<dbReference type="PIRSF" id="PIRSF000530">
    <property type="entry name" value="Galactokinase"/>
    <property type="match status" value="1"/>
</dbReference>
<dbReference type="EMBL" id="CAJNOK010001161">
    <property type="protein sequence ID" value="CAF0796725.1"/>
    <property type="molecule type" value="Genomic_DNA"/>
</dbReference>
<evidence type="ECO:0008006" key="14">
    <source>
        <dbReference type="Google" id="ProtNLM"/>
    </source>
</evidence>
<feature type="domain" description="GHMP kinase N-terminal" evidence="6">
    <location>
        <begin position="121"/>
        <end position="207"/>
    </location>
</feature>
<dbReference type="EMBL" id="CAJOBC010000226">
    <property type="protein sequence ID" value="CAF3557262.1"/>
    <property type="molecule type" value="Genomic_DNA"/>
</dbReference>
<dbReference type="InterPro" id="IPR006204">
    <property type="entry name" value="GHMP_kinase_N_dom"/>
</dbReference>
<evidence type="ECO:0000313" key="12">
    <source>
        <dbReference type="EMBL" id="CAF3579748.1"/>
    </source>
</evidence>
<evidence type="ECO:0000259" key="8">
    <source>
        <dbReference type="Pfam" id="PF10509"/>
    </source>
</evidence>
<dbReference type="Proteomes" id="UP000681722">
    <property type="component" value="Unassembled WGS sequence"/>
</dbReference>
<dbReference type="InterPro" id="IPR019539">
    <property type="entry name" value="GalKase_N"/>
</dbReference>
<protein>
    <recommendedName>
        <fullName evidence="14">Galactokinase</fullName>
    </recommendedName>
</protein>
<comment type="caution">
    <text evidence="9">The sequence shown here is derived from an EMBL/GenBank/DDBJ whole genome shotgun (WGS) entry which is preliminary data.</text>
</comment>
<evidence type="ECO:0000256" key="4">
    <source>
        <dbReference type="ARBA" id="ARBA00022777"/>
    </source>
</evidence>
<organism evidence="9 13">
    <name type="scientific">Didymodactylos carnosus</name>
    <dbReference type="NCBI Taxonomy" id="1234261"/>
    <lineage>
        <taxon>Eukaryota</taxon>
        <taxon>Metazoa</taxon>
        <taxon>Spiralia</taxon>
        <taxon>Gnathifera</taxon>
        <taxon>Rotifera</taxon>
        <taxon>Eurotatoria</taxon>
        <taxon>Bdelloidea</taxon>
        <taxon>Philodinida</taxon>
        <taxon>Philodinidae</taxon>
        <taxon>Didymodactylos</taxon>
    </lineage>
</organism>
<dbReference type="InterPro" id="IPR014721">
    <property type="entry name" value="Ribsml_uS5_D2-typ_fold_subgr"/>
</dbReference>
<dbReference type="InterPro" id="IPR019741">
    <property type="entry name" value="Galactokinase_CS"/>
</dbReference>
<name>A0A813R0P4_9BILA</name>
<dbReference type="InterPro" id="IPR013750">
    <property type="entry name" value="GHMP_kinase_C_dom"/>
</dbReference>
<dbReference type="InterPro" id="IPR000705">
    <property type="entry name" value="Galactokinase"/>
</dbReference>